<comment type="similarity">
    <text evidence="1">Belongs to the LysR transcriptional regulatory family.</text>
</comment>
<evidence type="ECO:0000256" key="1">
    <source>
        <dbReference type="ARBA" id="ARBA00009437"/>
    </source>
</evidence>
<dbReference type="Pfam" id="PF03466">
    <property type="entry name" value="LysR_substrate"/>
    <property type="match status" value="1"/>
</dbReference>
<proteinExistence type="inferred from homology"/>
<dbReference type="SUPFAM" id="SSF53850">
    <property type="entry name" value="Periplasmic binding protein-like II"/>
    <property type="match status" value="1"/>
</dbReference>
<evidence type="ECO:0000256" key="3">
    <source>
        <dbReference type="ARBA" id="ARBA00023125"/>
    </source>
</evidence>
<organism evidence="6 7">
    <name type="scientific">Nitrincola tibetensis</name>
    <dbReference type="NCBI Taxonomy" id="2219697"/>
    <lineage>
        <taxon>Bacteria</taxon>
        <taxon>Pseudomonadati</taxon>
        <taxon>Pseudomonadota</taxon>
        <taxon>Gammaproteobacteria</taxon>
        <taxon>Oceanospirillales</taxon>
        <taxon>Oceanospirillaceae</taxon>
        <taxon>Nitrincola</taxon>
    </lineage>
</organism>
<accession>A0A364NPW6</accession>
<evidence type="ECO:0000259" key="5">
    <source>
        <dbReference type="PROSITE" id="PS50931"/>
    </source>
</evidence>
<dbReference type="Gene3D" id="1.10.10.10">
    <property type="entry name" value="Winged helix-like DNA-binding domain superfamily/Winged helix DNA-binding domain"/>
    <property type="match status" value="1"/>
</dbReference>
<dbReference type="PANTHER" id="PTHR30126:SF40">
    <property type="entry name" value="HTH-TYPE TRANSCRIPTIONAL REGULATOR GLTR"/>
    <property type="match status" value="1"/>
</dbReference>
<dbReference type="RefSeq" id="WP_112158312.1">
    <property type="nucleotide sequence ID" value="NZ_QKRX01000003.1"/>
</dbReference>
<evidence type="ECO:0000256" key="4">
    <source>
        <dbReference type="ARBA" id="ARBA00023163"/>
    </source>
</evidence>
<gene>
    <name evidence="6" type="ORF">DN062_05465</name>
</gene>
<name>A0A364NPW6_9GAMM</name>
<dbReference type="GO" id="GO:0003700">
    <property type="term" value="F:DNA-binding transcription factor activity"/>
    <property type="evidence" value="ECO:0007669"/>
    <property type="project" value="InterPro"/>
</dbReference>
<keyword evidence="4" id="KW-0804">Transcription</keyword>
<dbReference type="SUPFAM" id="SSF46785">
    <property type="entry name" value="Winged helix' DNA-binding domain"/>
    <property type="match status" value="1"/>
</dbReference>
<protein>
    <submittedName>
        <fullName evidence="6">LysR family transcriptional regulator</fullName>
    </submittedName>
</protein>
<dbReference type="CDD" id="cd05466">
    <property type="entry name" value="PBP2_LTTR_substrate"/>
    <property type="match status" value="1"/>
</dbReference>
<keyword evidence="2" id="KW-0805">Transcription regulation</keyword>
<dbReference type="PANTHER" id="PTHR30126">
    <property type="entry name" value="HTH-TYPE TRANSCRIPTIONAL REGULATOR"/>
    <property type="match status" value="1"/>
</dbReference>
<evidence type="ECO:0000313" key="7">
    <source>
        <dbReference type="Proteomes" id="UP000250744"/>
    </source>
</evidence>
<comment type="caution">
    <text evidence="6">The sequence shown here is derived from an EMBL/GenBank/DDBJ whole genome shotgun (WGS) entry which is preliminary data.</text>
</comment>
<dbReference type="Pfam" id="PF00126">
    <property type="entry name" value="HTH_1"/>
    <property type="match status" value="1"/>
</dbReference>
<dbReference type="InterPro" id="IPR000847">
    <property type="entry name" value="LysR_HTH_N"/>
</dbReference>
<dbReference type="OrthoDB" id="464481at2"/>
<dbReference type="PROSITE" id="PS50931">
    <property type="entry name" value="HTH_LYSR"/>
    <property type="match status" value="1"/>
</dbReference>
<dbReference type="InterPro" id="IPR036390">
    <property type="entry name" value="WH_DNA-bd_sf"/>
</dbReference>
<sequence length="298" mass="32958">MTPRQIRSVLKVLDLGSVQAAAKALHLAPSSVSAQLKELSNELGLQLFASYGRGLVPTAATHQLEEAFRSFVHQADEIRYRAQHLGNEAQGQLRVFAPSSMCIYRLPALIEALQQDAPGIELLLTHEPFDYRRAFEQGELDAAILVTESLTSSGDLAQHPLHTEEVIFVCHPQRLQNSALTLAQLTELPVITTEPGCTYRVRAEAHFRSQGLQLKPRQSFANVEVIRRCLFADMGIGLLPRCVVEADLSTGQLLEQPVVDTPYSFISSLVYPSERFRSPLLDRLIQVVESQSTYGAGL</sequence>
<dbReference type="AlphaFoldDB" id="A0A364NPW6"/>
<dbReference type="InterPro" id="IPR005119">
    <property type="entry name" value="LysR_subst-bd"/>
</dbReference>
<evidence type="ECO:0000313" key="6">
    <source>
        <dbReference type="EMBL" id="RAU18925.1"/>
    </source>
</evidence>
<dbReference type="EMBL" id="QKRX01000003">
    <property type="protein sequence ID" value="RAU18925.1"/>
    <property type="molecule type" value="Genomic_DNA"/>
</dbReference>
<feature type="domain" description="HTH lysR-type" evidence="5">
    <location>
        <begin position="1"/>
        <end position="58"/>
    </location>
</feature>
<dbReference type="InterPro" id="IPR036388">
    <property type="entry name" value="WH-like_DNA-bd_sf"/>
</dbReference>
<reference evidence="6 7" key="1">
    <citation type="submission" date="2018-06" db="EMBL/GenBank/DDBJ databases">
        <title>Nitrincola tibetense sp. nov., isolated from Lake XuguoCo on Tibetan Plateau.</title>
        <authorList>
            <person name="Xing P."/>
        </authorList>
    </citation>
    <scope>NUCLEOTIDE SEQUENCE [LARGE SCALE GENOMIC DNA]</scope>
    <source>
        <strain evidence="7">xg18</strain>
    </source>
</reference>
<dbReference type="Proteomes" id="UP000250744">
    <property type="component" value="Unassembled WGS sequence"/>
</dbReference>
<dbReference type="Gene3D" id="3.40.190.290">
    <property type="match status" value="1"/>
</dbReference>
<keyword evidence="3" id="KW-0238">DNA-binding</keyword>
<keyword evidence="7" id="KW-1185">Reference proteome</keyword>
<evidence type="ECO:0000256" key="2">
    <source>
        <dbReference type="ARBA" id="ARBA00023015"/>
    </source>
</evidence>
<dbReference type="GO" id="GO:0000976">
    <property type="term" value="F:transcription cis-regulatory region binding"/>
    <property type="evidence" value="ECO:0007669"/>
    <property type="project" value="TreeGrafter"/>
</dbReference>